<accession>A0A4V1RJT8</accession>
<dbReference type="SUPFAM" id="SSF46785">
    <property type="entry name" value="Winged helix' DNA-binding domain"/>
    <property type="match status" value="1"/>
</dbReference>
<sequence length="146" mass="15377">MDPSAELAAASRDGHLALRRVERQQWLVERLYAAHGTLLLLDDLAVELGVSGRTVARDVARLRDAGLPIETRQGRDGGVRLDVSGDRLRPVDLDLPEIAALLSSLAVLGPSASASASSAALKLAAALGGRTPAGRIARDPTEQETR</sequence>
<dbReference type="PANTHER" id="PTHR34580:SF1">
    <property type="entry name" value="PROTEIN PAFC"/>
    <property type="match status" value="1"/>
</dbReference>
<dbReference type="Gene3D" id="1.10.10.10">
    <property type="entry name" value="Winged helix-like DNA-binding domain superfamily/Winged helix DNA-binding domain"/>
    <property type="match status" value="1"/>
</dbReference>
<dbReference type="RefSeq" id="WP_129402361.1">
    <property type="nucleotide sequence ID" value="NZ_SDWT01000007.1"/>
</dbReference>
<dbReference type="InterPro" id="IPR013196">
    <property type="entry name" value="HTH_11"/>
</dbReference>
<proteinExistence type="predicted"/>
<organism evidence="2 3">
    <name type="scientific">Nocardioides oleivorans</name>
    <dbReference type="NCBI Taxonomy" id="273676"/>
    <lineage>
        <taxon>Bacteria</taxon>
        <taxon>Bacillati</taxon>
        <taxon>Actinomycetota</taxon>
        <taxon>Actinomycetes</taxon>
        <taxon>Propionibacteriales</taxon>
        <taxon>Nocardioidaceae</taxon>
        <taxon>Nocardioides</taxon>
    </lineage>
</organism>
<dbReference type="InterPro" id="IPR036388">
    <property type="entry name" value="WH-like_DNA-bd_sf"/>
</dbReference>
<dbReference type="OrthoDB" id="3171994at2"/>
<feature type="domain" description="Helix-turn-helix type 11" evidence="1">
    <location>
        <begin position="23"/>
        <end position="79"/>
    </location>
</feature>
<dbReference type="InterPro" id="IPR051534">
    <property type="entry name" value="CBASS_pafABC_assoc_protein"/>
</dbReference>
<name>A0A4V1RJT8_9ACTN</name>
<comment type="caution">
    <text evidence="2">The sequence shown here is derived from an EMBL/GenBank/DDBJ whole genome shotgun (WGS) entry which is preliminary data.</text>
</comment>
<dbReference type="Pfam" id="PF08279">
    <property type="entry name" value="HTH_11"/>
    <property type="match status" value="1"/>
</dbReference>
<dbReference type="PANTHER" id="PTHR34580">
    <property type="match status" value="1"/>
</dbReference>
<dbReference type="AlphaFoldDB" id="A0A4V1RJT8"/>
<reference evidence="2 3" key="1">
    <citation type="submission" date="2019-01" db="EMBL/GenBank/DDBJ databases">
        <title>Novel species of Nocardioides.</title>
        <authorList>
            <person name="Liu Q."/>
            <person name="Xin Y.-H."/>
        </authorList>
    </citation>
    <scope>NUCLEOTIDE SEQUENCE [LARGE SCALE GENOMIC DNA]</scope>
    <source>
        <strain evidence="2 3">CGMCC 4.6882</strain>
    </source>
</reference>
<dbReference type="EMBL" id="SDWT01000007">
    <property type="protein sequence ID" value="RYB89932.1"/>
    <property type="molecule type" value="Genomic_DNA"/>
</dbReference>
<evidence type="ECO:0000313" key="3">
    <source>
        <dbReference type="Proteomes" id="UP000294071"/>
    </source>
</evidence>
<protein>
    <submittedName>
        <fullName evidence="2">HTH domain-containing protein</fullName>
    </submittedName>
</protein>
<gene>
    <name evidence="2" type="ORF">EUA93_21280</name>
</gene>
<keyword evidence="3" id="KW-1185">Reference proteome</keyword>
<dbReference type="Proteomes" id="UP000294071">
    <property type="component" value="Unassembled WGS sequence"/>
</dbReference>
<evidence type="ECO:0000259" key="1">
    <source>
        <dbReference type="Pfam" id="PF08279"/>
    </source>
</evidence>
<evidence type="ECO:0000313" key="2">
    <source>
        <dbReference type="EMBL" id="RYB89932.1"/>
    </source>
</evidence>
<dbReference type="InterPro" id="IPR036390">
    <property type="entry name" value="WH_DNA-bd_sf"/>
</dbReference>